<feature type="region of interest" description="Disordered" evidence="1">
    <location>
        <begin position="73"/>
        <end position="147"/>
    </location>
</feature>
<comment type="caution">
    <text evidence="2">The sequence shown here is derived from an EMBL/GenBank/DDBJ whole genome shotgun (WGS) entry which is preliminary data.</text>
</comment>
<evidence type="ECO:0000256" key="1">
    <source>
        <dbReference type="SAM" id="MobiDB-lite"/>
    </source>
</evidence>
<dbReference type="EMBL" id="VOPW01000001">
    <property type="protein sequence ID" value="TXC65684.1"/>
    <property type="molecule type" value="Genomic_DNA"/>
</dbReference>
<dbReference type="AlphaFoldDB" id="A0A5C6TYF0"/>
<feature type="compositionally biased region" description="Low complexity" evidence="1">
    <location>
        <begin position="127"/>
        <end position="147"/>
    </location>
</feature>
<dbReference type="InterPro" id="IPR010221">
    <property type="entry name" value="VCBS_dom"/>
</dbReference>
<organism evidence="2 3">
    <name type="scientific">Piscinibacter aquaticus</name>
    <dbReference type="NCBI Taxonomy" id="392597"/>
    <lineage>
        <taxon>Bacteria</taxon>
        <taxon>Pseudomonadati</taxon>
        <taxon>Pseudomonadota</taxon>
        <taxon>Betaproteobacteria</taxon>
        <taxon>Burkholderiales</taxon>
        <taxon>Sphaerotilaceae</taxon>
        <taxon>Piscinibacter</taxon>
    </lineage>
</organism>
<name>A0A5C6TYF0_9BURK</name>
<keyword evidence="3" id="KW-1185">Reference proteome</keyword>
<feature type="compositionally biased region" description="Low complexity" evidence="1">
    <location>
        <begin position="87"/>
        <end position="100"/>
    </location>
</feature>
<proteinExistence type="predicted"/>
<evidence type="ECO:0000313" key="2">
    <source>
        <dbReference type="EMBL" id="TXC65684.1"/>
    </source>
</evidence>
<dbReference type="NCBIfam" id="TIGR01965">
    <property type="entry name" value="VCBS_repeat"/>
    <property type="match status" value="1"/>
</dbReference>
<evidence type="ECO:0000313" key="3">
    <source>
        <dbReference type="Proteomes" id="UP000321832"/>
    </source>
</evidence>
<dbReference type="Proteomes" id="UP000321832">
    <property type="component" value="Unassembled WGS sequence"/>
</dbReference>
<gene>
    <name evidence="2" type="ORF">FSC37_05350</name>
</gene>
<evidence type="ECO:0008006" key="4">
    <source>
        <dbReference type="Google" id="ProtNLM"/>
    </source>
</evidence>
<sequence length="147" mass="15424">MQRPTQALPGSAAPTENFTVTTLGTTRVITVTVAGANDAAAIGGTAAGSITEDTSVVAGNLSTGGTLTVSDVDAGRACSSRRRRPRAATAPSRWPPTARGPTPPRTRTPRSRTWARVSRSPTPSRCARPTAPRRASWSRSTARTTWR</sequence>
<reference evidence="2 3" key="1">
    <citation type="submission" date="2019-08" db="EMBL/GenBank/DDBJ databases">
        <authorList>
            <person name="Khan S.A."/>
            <person name="Jeon C.O."/>
            <person name="Jeong S.E."/>
        </authorList>
    </citation>
    <scope>NUCLEOTIDE SEQUENCE [LARGE SCALE GENOMIC DNA]</scope>
    <source>
        <strain evidence="3">IMCC1728</strain>
    </source>
</reference>
<accession>A0A5C6TYF0</accession>
<protein>
    <recommendedName>
        <fullName evidence="4">RapA2 cadherin-like domain-containing protein</fullName>
    </recommendedName>
</protein>